<keyword evidence="2" id="KW-1185">Reference proteome</keyword>
<protein>
    <submittedName>
        <fullName evidence="1">Uncharacterized protein</fullName>
    </submittedName>
</protein>
<evidence type="ECO:0000313" key="1">
    <source>
        <dbReference type="EMBL" id="WGF39858.1"/>
    </source>
</evidence>
<dbReference type="EMBL" id="CP122283">
    <property type="protein sequence ID" value="WGF39858.1"/>
    <property type="molecule type" value="Genomic_DNA"/>
</dbReference>
<organism evidence="1 2">
    <name type="scientific">Lysinibacillus capsici</name>
    <dbReference type="NCBI Taxonomy" id="2115968"/>
    <lineage>
        <taxon>Bacteria</taxon>
        <taxon>Bacillati</taxon>
        <taxon>Bacillota</taxon>
        <taxon>Bacilli</taxon>
        <taxon>Bacillales</taxon>
        <taxon>Bacillaceae</taxon>
        <taxon>Lysinibacillus</taxon>
    </lineage>
</organism>
<sequence>MLIYLDPLLIDYFKSNELCEADLEALDNIITSHRNGFHFVFSNRKTLEYLSELRDLGTFNKKQLKLLSNDYTTFSMLPMSVSNKIEVIPSNQEFARIDTLKEDNLIQGYQYTTSIFKVPLWHFLNPEILVKTRLVSENIDDCYFYEYIGNKFSSNNLPCKINIEPDTGGGNDTYKTFKDKIEQNNMVFAIVDSDKKEPSMNLGNTSLQVSNLYDGYKQNTISYCEILPFHEKENLFSATVYEKLGVNICEYAVDQFKLIENYDENFCFIPYIDVKEGISSSNYFSHFESLFDIPNLIPQNQEECRGFHNEYIGTKRDFIHYYNEQLTLEKRERTKKYLINPIGSNPLGNFDFDGLEEKLITKLNEAHPNTPSNVISEIEEKIEMIRNLPLYLLDSQKKYLTILGTQIKEWGLAKPKF</sequence>
<dbReference type="Proteomes" id="UP001244564">
    <property type="component" value="Chromosome"/>
</dbReference>
<accession>A0ABY8KMU7</accession>
<evidence type="ECO:0000313" key="2">
    <source>
        <dbReference type="Proteomes" id="UP001244564"/>
    </source>
</evidence>
<dbReference type="RefSeq" id="WP_279495520.1">
    <property type="nucleotide sequence ID" value="NZ_CP122283.1"/>
</dbReference>
<proteinExistence type="predicted"/>
<gene>
    <name evidence="1" type="ORF">QBO96_06225</name>
</gene>
<name>A0ABY8KMU7_9BACI</name>
<reference evidence="1 2" key="1">
    <citation type="submission" date="2023-04" db="EMBL/GenBank/DDBJ databases">
        <title>Genomic of Lysinibacillus capsici TSBLM.</title>
        <authorList>
            <person name="Hu X.S."/>
            <person name="Yu C.H."/>
        </authorList>
    </citation>
    <scope>NUCLEOTIDE SEQUENCE [LARGE SCALE GENOMIC DNA]</scope>
    <source>
        <strain evidence="1 2">TSBLM</strain>
    </source>
</reference>